<keyword evidence="3" id="KW-0274">FAD</keyword>
<evidence type="ECO:0000256" key="5">
    <source>
        <dbReference type="ARBA" id="ARBA00023027"/>
    </source>
</evidence>
<dbReference type="PANTHER" id="PTHR43706">
    <property type="entry name" value="NADH DEHYDROGENASE"/>
    <property type="match status" value="1"/>
</dbReference>
<proteinExistence type="inferred from homology"/>
<dbReference type="PANTHER" id="PTHR43706:SF9">
    <property type="entry name" value="TYPE II NADH:QUINONE OXIDOREDUCTASE"/>
    <property type="match status" value="1"/>
</dbReference>
<organism evidence="7 8">
    <name type="scientific">Massilia cellulosiltytica</name>
    <dbReference type="NCBI Taxonomy" id="2683234"/>
    <lineage>
        <taxon>Bacteria</taxon>
        <taxon>Pseudomonadati</taxon>
        <taxon>Pseudomonadota</taxon>
        <taxon>Betaproteobacteria</taxon>
        <taxon>Burkholderiales</taxon>
        <taxon>Oxalobacteraceae</taxon>
        <taxon>Telluria group</taxon>
        <taxon>Massilia</taxon>
    </lineage>
</organism>
<keyword evidence="2" id="KW-0285">Flavoprotein</keyword>
<evidence type="ECO:0000256" key="3">
    <source>
        <dbReference type="ARBA" id="ARBA00022827"/>
    </source>
</evidence>
<comment type="caution">
    <text evidence="7">The sequence shown here is derived from an EMBL/GenBank/DDBJ whole genome shotgun (WGS) entry which is preliminary data.</text>
</comment>
<evidence type="ECO:0000313" key="8">
    <source>
        <dbReference type="Proteomes" id="UP000443353"/>
    </source>
</evidence>
<keyword evidence="8" id="KW-1185">Reference proteome</keyword>
<dbReference type="Pfam" id="PF07992">
    <property type="entry name" value="Pyr_redox_2"/>
    <property type="match status" value="1"/>
</dbReference>
<dbReference type="SUPFAM" id="SSF51905">
    <property type="entry name" value="FAD/NAD(P)-binding domain"/>
    <property type="match status" value="1"/>
</dbReference>
<sequence length="432" mass="47011">MQSIVIVGGGVAGLELATRLGRRLGARHRERVILIDSAPTHFWKPLLHAVAAGTIDPADHMIDYARQAIDNHFTFVCGEVVHVDRACRTLTVRSRFDDAPDAHTVIDYERLVLAYGSVTNFFGIPGAQEHCLALDSVKGAEAFRQRFLGLCAQAGRRRNARTDAGAPLLDIVIVGAGPTGIELAADLRHTVDTLAHYGLAGLESPHQVHIRIVERGPQVLPSLDAEASNLAVRKLRAMGIEICTDTAIAEVREDEVTTMDGRVFPAAITVWAAGVKGPRFSAGLNVALNRNDQVVVDSRLRSVTDPEIHAMGDCCTLLNPDKTAMAPPSAQAARQQAIYLATLLAHKAPDVLPGFQYRDYGTLVSLGRAGAVGILRRAIGNRHLHVKGPFALAMYGLTYQRHVMGHLGLVRMCGNLLARWFRSKMLMPVRWH</sequence>
<reference evidence="7 8" key="1">
    <citation type="submission" date="2019-12" db="EMBL/GenBank/DDBJ databases">
        <authorList>
            <person name="Li C."/>
            <person name="Zhao J."/>
        </authorList>
    </citation>
    <scope>NUCLEOTIDE SEQUENCE [LARGE SCALE GENOMIC DNA]</scope>
    <source>
        <strain evidence="7 8">NEAU-DD11</strain>
    </source>
</reference>
<keyword evidence="4" id="KW-0560">Oxidoreductase</keyword>
<evidence type="ECO:0000256" key="4">
    <source>
        <dbReference type="ARBA" id="ARBA00023002"/>
    </source>
</evidence>
<gene>
    <name evidence="7" type="ORF">GPY61_07560</name>
</gene>
<evidence type="ECO:0000259" key="6">
    <source>
        <dbReference type="Pfam" id="PF07992"/>
    </source>
</evidence>
<evidence type="ECO:0000256" key="1">
    <source>
        <dbReference type="ARBA" id="ARBA00005272"/>
    </source>
</evidence>
<dbReference type="RefSeq" id="WP_160407937.1">
    <property type="nucleotide sequence ID" value="NZ_WSES01000002.1"/>
</dbReference>
<evidence type="ECO:0000313" key="7">
    <source>
        <dbReference type="EMBL" id="MVW59784.1"/>
    </source>
</evidence>
<dbReference type="InterPro" id="IPR045024">
    <property type="entry name" value="NDH-2"/>
</dbReference>
<comment type="similarity">
    <text evidence="1">Belongs to the NADH dehydrogenase family.</text>
</comment>
<dbReference type="PRINTS" id="PR00411">
    <property type="entry name" value="PNDRDTASEI"/>
</dbReference>
<dbReference type="AlphaFoldDB" id="A0A7X3FXE2"/>
<dbReference type="PRINTS" id="PR00368">
    <property type="entry name" value="FADPNR"/>
</dbReference>
<dbReference type="InterPro" id="IPR023753">
    <property type="entry name" value="FAD/NAD-binding_dom"/>
</dbReference>
<dbReference type="GO" id="GO:0008137">
    <property type="term" value="F:NADH dehydrogenase (ubiquinone) activity"/>
    <property type="evidence" value="ECO:0007669"/>
    <property type="project" value="TreeGrafter"/>
</dbReference>
<dbReference type="Gene3D" id="3.50.50.100">
    <property type="match status" value="1"/>
</dbReference>
<dbReference type="GO" id="GO:0003954">
    <property type="term" value="F:NADH dehydrogenase activity"/>
    <property type="evidence" value="ECO:0007669"/>
    <property type="project" value="InterPro"/>
</dbReference>
<feature type="domain" description="FAD/NAD(P)-binding" evidence="6">
    <location>
        <begin position="3"/>
        <end position="337"/>
    </location>
</feature>
<dbReference type="InterPro" id="IPR036188">
    <property type="entry name" value="FAD/NAD-bd_sf"/>
</dbReference>
<accession>A0A7X3FXE2</accession>
<dbReference type="EMBL" id="WSES01000002">
    <property type="protein sequence ID" value="MVW59784.1"/>
    <property type="molecule type" value="Genomic_DNA"/>
</dbReference>
<protein>
    <submittedName>
        <fullName evidence="7">NADH dehydrogenase FAD-containing subunit</fullName>
    </submittedName>
</protein>
<evidence type="ECO:0000256" key="2">
    <source>
        <dbReference type="ARBA" id="ARBA00022630"/>
    </source>
</evidence>
<dbReference type="Proteomes" id="UP000443353">
    <property type="component" value="Unassembled WGS sequence"/>
</dbReference>
<name>A0A7X3FXE2_9BURK</name>
<keyword evidence="5" id="KW-0520">NAD</keyword>